<dbReference type="AlphaFoldDB" id="A0AAD9WR27"/>
<dbReference type="PANTHER" id="PTHR33463:SF136">
    <property type="entry name" value="NB-ARC DOMAIN-CONTAINING PROTEIN"/>
    <property type="match status" value="1"/>
</dbReference>
<evidence type="ECO:0000256" key="1">
    <source>
        <dbReference type="ARBA" id="ARBA00022821"/>
    </source>
</evidence>
<dbReference type="SUPFAM" id="SSF52047">
    <property type="entry name" value="RNI-like"/>
    <property type="match status" value="1"/>
</dbReference>
<dbReference type="EMBL" id="JANJYI010000008">
    <property type="protein sequence ID" value="KAK2639317.1"/>
    <property type="molecule type" value="Genomic_DNA"/>
</dbReference>
<proteinExistence type="predicted"/>
<dbReference type="InterPro" id="IPR057135">
    <property type="entry name" value="At4g27190-like_LRR"/>
</dbReference>
<sequence length="396" mass="44701">MEEAPARFLFPKLTSLELSCLPQLRSFYLVRHTVEGSVLKLLQRLEVSWCQSLKNPFSVSILANEGVVMEEAPARFLFPKLTSLVLYFLPELRSFYPGRHKVEGPVLKKLKLFVCGIHDNDEEGQMQQPFFLSLVEEAFPCLEELILSGNNVTMLWQAQFPESLFDGLKILQVWYDKSPVLPLGIIQRCQNLEKLSLIGCPYDEIFPHGEDQTRTKIKTLEGCDSLINLMPPPTSFQNLTSLEVSHCKSLINVGTSSVAKSLVQLTEMSIISCEKITVVIGNHGDEIEDEIIFRKLKSLMLEDLPSLTSFCSWNLTLKFPSLETLTVHDCRSMKIFSQGDLTTQMLQKVNVNHKSVELCSDFNVNTAIQQSYDKVNALRMPISAKDDGASSSHHLE</sequence>
<dbReference type="Proteomes" id="UP001280121">
    <property type="component" value="Unassembled WGS sequence"/>
</dbReference>
<dbReference type="PANTHER" id="PTHR33463">
    <property type="entry name" value="NB-ARC DOMAIN-CONTAINING PROTEIN-RELATED"/>
    <property type="match status" value="1"/>
</dbReference>
<evidence type="ECO:0000259" key="2">
    <source>
        <dbReference type="Pfam" id="PF23247"/>
    </source>
</evidence>
<keyword evidence="4" id="KW-1185">Reference proteome</keyword>
<reference evidence="3" key="1">
    <citation type="journal article" date="2023" name="Plant J.">
        <title>Genome sequences and population genomics provide insights into the demographic history, inbreeding, and mutation load of two 'living fossil' tree species of Dipteronia.</title>
        <authorList>
            <person name="Feng Y."/>
            <person name="Comes H.P."/>
            <person name="Chen J."/>
            <person name="Zhu S."/>
            <person name="Lu R."/>
            <person name="Zhang X."/>
            <person name="Li P."/>
            <person name="Qiu J."/>
            <person name="Olsen K.M."/>
            <person name="Qiu Y."/>
        </authorList>
    </citation>
    <scope>NUCLEOTIDE SEQUENCE</scope>
    <source>
        <strain evidence="3">KIB01</strain>
    </source>
</reference>
<dbReference type="InterPro" id="IPR032675">
    <property type="entry name" value="LRR_dom_sf"/>
</dbReference>
<gene>
    <name evidence="3" type="ORF">Ddye_027112</name>
</gene>
<evidence type="ECO:0000313" key="3">
    <source>
        <dbReference type="EMBL" id="KAK2639317.1"/>
    </source>
</evidence>
<organism evidence="3 4">
    <name type="scientific">Dipteronia dyeriana</name>
    <dbReference type="NCBI Taxonomy" id="168575"/>
    <lineage>
        <taxon>Eukaryota</taxon>
        <taxon>Viridiplantae</taxon>
        <taxon>Streptophyta</taxon>
        <taxon>Embryophyta</taxon>
        <taxon>Tracheophyta</taxon>
        <taxon>Spermatophyta</taxon>
        <taxon>Magnoliopsida</taxon>
        <taxon>eudicotyledons</taxon>
        <taxon>Gunneridae</taxon>
        <taxon>Pentapetalae</taxon>
        <taxon>rosids</taxon>
        <taxon>malvids</taxon>
        <taxon>Sapindales</taxon>
        <taxon>Sapindaceae</taxon>
        <taxon>Hippocastanoideae</taxon>
        <taxon>Acereae</taxon>
        <taxon>Dipteronia</taxon>
    </lineage>
</organism>
<evidence type="ECO:0000313" key="4">
    <source>
        <dbReference type="Proteomes" id="UP001280121"/>
    </source>
</evidence>
<dbReference type="InterPro" id="IPR050905">
    <property type="entry name" value="Plant_NBS-LRR"/>
</dbReference>
<dbReference type="Pfam" id="PF23247">
    <property type="entry name" value="LRR_RPS2"/>
    <property type="match status" value="1"/>
</dbReference>
<feature type="domain" description="Disease resistance protein At4g27190-like leucine-rich repeats" evidence="2">
    <location>
        <begin position="142"/>
        <end position="274"/>
    </location>
</feature>
<dbReference type="Gene3D" id="3.80.10.10">
    <property type="entry name" value="Ribonuclease Inhibitor"/>
    <property type="match status" value="1"/>
</dbReference>
<name>A0AAD9WR27_9ROSI</name>
<accession>A0AAD9WR27</accession>
<protein>
    <recommendedName>
        <fullName evidence="2">Disease resistance protein At4g27190-like leucine-rich repeats domain-containing protein</fullName>
    </recommendedName>
</protein>
<keyword evidence="1" id="KW-0611">Plant defense</keyword>
<comment type="caution">
    <text evidence="3">The sequence shown here is derived from an EMBL/GenBank/DDBJ whole genome shotgun (WGS) entry which is preliminary data.</text>
</comment>